<keyword evidence="1" id="KW-0812">Transmembrane</keyword>
<sequence length="86" mass="9008">MPWILLAAAVVALIVAFKTTSVGLLALCLLLSFGLSMAAVVQLLARRVASRSRDEGAMIDPVALAQLRSRAQADASGNPAAQHQRP</sequence>
<reference evidence="2 3" key="1">
    <citation type="submission" date="2020-10" db="EMBL/GenBank/DDBJ databases">
        <title>complete genome sequencing of Lysobacter sp. H23M41.</title>
        <authorList>
            <person name="Bae J.-W."/>
            <person name="Lee S.-Y."/>
        </authorList>
    </citation>
    <scope>NUCLEOTIDE SEQUENCE [LARGE SCALE GENOMIC DNA]</scope>
    <source>
        <strain evidence="2 3">H23M41</strain>
    </source>
</reference>
<dbReference type="RefSeq" id="WP_194034622.1">
    <property type="nucleotide sequence ID" value="NZ_CP063657.1"/>
</dbReference>
<keyword evidence="1" id="KW-1133">Transmembrane helix</keyword>
<accession>A0A7S6UKR3</accession>
<gene>
    <name evidence="2" type="ORF">INQ42_00060</name>
</gene>
<dbReference type="Proteomes" id="UP000593932">
    <property type="component" value="Chromosome"/>
</dbReference>
<name>A0A7S6UKR3_9GAMM</name>
<keyword evidence="1" id="KW-0472">Membrane</keyword>
<evidence type="ECO:0000313" key="3">
    <source>
        <dbReference type="Proteomes" id="UP000593932"/>
    </source>
</evidence>
<keyword evidence="3" id="KW-1185">Reference proteome</keyword>
<dbReference type="EMBL" id="CP063657">
    <property type="protein sequence ID" value="QOW22075.1"/>
    <property type="molecule type" value="Genomic_DNA"/>
</dbReference>
<evidence type="ECO:0000256" key="1">
    <source>
        <dbReference type="SAM" id="Phobius"/>
    </source>
</evidence>
<proteinExistence type="predicted"/>
<feature type="transmembrane region" description="Helical" evidence="1">
    <location>
        <begin position="26"/>
        <end position="45"/>
    </location>
</feature>
<organism evidence="2 3">
    <name type="scientific">Novilysobacter avium</name>
    <dbReference type="NCBI Taxonomy" id="2781023"/>
    <lineage>
        <taxon>Bacteria</taxon>
        <taxon>Pseudomonadati</taxon>
        <taxon>Pseudomonadota</taxon>
        <taxon>Gammaproteobacteria</taxon>
        <taxon>Lysobacterales</taxon>
        <taxon>Lysobacteraceae</taxon>
        <taxon>Novilysobacter</taxon>
    </lineage>
</organism>
<protein>
    <submittedName>
        <fullName evidence="2">Uncharacterized protein</fullName>
    </submittedName>
</protein>
<evidence type="ECO:0000313" key="2">
    <source>
        <dbReference type="EMBL" id="QOW22075.1"/>
    </source>
</evidence>